<reference evidence="2 3" key="1">
    <citation type="submission" date="2016-10" db="EMBL/GenBank/DDBJ databases">
        <authorList>
            <person name="de Groot N.N."/>
        </authorList>
    </citation>
    <scope>NUCLEOTIDE SEQUENCE [LARGE SCALE GENOMIC DNA]</scope>
    <source>
        <strain evidence="2 3">S5-249</strain>
    </source>
</reference>
<accession>A0A1I6JRC2</accession>
<keyword evidence="1" id="KW-0732">Signal</keyword>
<dbReference type="STRING" id="1166337.SAMN05192580_0718"/>
<keyword evidence="3" id="KW-1185">Reference proteome</keyword>
<evidence type="ECO:0000313" key="2">
    <source>
        <dbReference type="EMBL" id="SFR81524.1"/>
    </source>
</evidence>
<evidence type="ECO:0000256" key="1">
    <source>
        <dbReference type="SAM" id="SignalP"/>
    </source>
</evidence>
<gene>
    <name evidence="2" type="ORF">SAMN05192580_0718</name>
</gene>
<feature type="signal peptide" evidence="1">
    <location>
        <begin position="1"/>
        <end position="19"/>
    </location>
</feature>
<proteinExistence type="predicted"/>
<dbReference type="Proteomes" id="UP000198824">
    <property type="component" value="Unassembled WGS sequence"/>
</dbReference>
<feature type="chain" id="PRO_5011699742" evidence="1">
    <location>
        <begin position="20"/>
        <end position="154"/>
    </location>
</feature>
<dbReference type="OrthoDB" id="7582035at2"/>
<dbReference type="AlphaFoldDB" id="A0A1I6JRC2"/>
<name>A0A1I6JRC2_9SPHN</name>
<protein>
    <submittedName>
        <fullName evidence="2">Uncharacterized protein</fullName>
    </submittedName>
</protein>
<evidence type="ECO:0000313" key="3">
    <source>
        <dbReference type="Proteomes" id="UP000198824"/>
    </source>
</evidence>
<dbReference type="RefSeq" id="WP_093310779.1">
    <property type="nucleotide sequence ID" value="NZ_FOZG01000001.1"/>
</dbReference>
<sequence length="154" mass="16725">MKKWLIAVAAVSASVPAQAHWQFTKWGMTPTQVITVSNGMARKGEGDASAQGDATREVVGDYAAGSFKFAVSYWFDGTGLTRVTMSQHDDAACRELQRDLTAKYDEPVEYEGGSVQRRMWADKPSGNRVVLISSNLAFCELQYAPLVSRAGAGL</sequence>
<dbReference type="EMBL" id="FOZG01000001">
    <property type="protein sequence ID" value="SFR81524.1"/>
    <property type="molecule type" value="Genomic_DNA"/>
</dbReference>
<organism evidence="2 3">
    <name type="scientific">Sphingomonas jatrophae</name>
    <dbReference type="NCBI Taxonomy" id="1166337"/>
    <lineage>
        <taxon>Bacteria</taxon>
        <taxon>Pseudomonadati</taxon>
        <taxon>Pseudomonadota</taxon>
        <taxon>Alphaproteobacteria</taxon>
        <taxon>Sphingomonadales</taxon>
        <taxon>Sphingomonadaceae</taxon>
        <taxon>Sphingomonas</taxon>
    </lineage>
</organism>